<feature type="domain" description="G-protein coupled receptors family 1 profile" evidence="14">
    <location>
        <begin position="744"/>
        <end position="860"/>
    </location>
</feature>
<feature type="active site" evidence="11">
    <location>
        <position position="1180"/>
    </location>
</feature>
<keyword evidence="2 12" id="KW-0645">Protease</keyword>
<dbReference type="EC" id="3.4.24.-" evidence="12"/>
<dbReference type="GO" id="GO:0004222">
    <property type="term" value="F:metalloendopeptidase activity"/>
    <property type="evidence" value="ECO:0007669"/>
    <property type="project" value="UniProtKB-UniRule"/>
</dbReference>
<feature type="domain" description="Peptidase M12A" evidence="15">
    <location>
        <begin position="1"/>
        <end position="203"/>
    </location>
</feature>
<keyword evidence="3 13" id="KW-0812">Transmembrane</keyword>
<feature type="transmembrane region" description="Helical" evidence="13">
    <location>
        <begin position="895"/>
        <end position="921"/>
    </location>
</feature>
<reference evidence="17" key="1">
    <citation type="submission" date="2024-02" db="UniProtKB">
        <authorList>
            <consortium name="WormBaseParasite"/>
        </authorList>
    </citation>
    <scope>IDENTIFICATION</scope>
</reference>
<dbReference type="PROSITE" id="PS51864">
    <property type="entry name" value="ASTACIN"/>
    <property type="match status" value="2"/>
</dbReference>
<feature type="transmembrane region" description="Helical" evidence="13">
    <location>
        <begin position="674"/>
        <end position="698"/>
    </location>
</feature>
<dbReference type="Proteomes" id="UP000035681">
    <property type="component" value="Unplaced"/>
</dbReference>
<dbReference type="InterPro" id="IPR024079">
    <property type="entry name" value="MetalloPept_cat_dom_sf"/>
</dbReference>
<evidence type="ECO:0000256" key="2">
    <source>
        <dbReference type="ARBA" id="ARBA00022670"/>
    </source>
</evidence>
<evidence type="ECO:0000256" key="1">
    <source>
        <dbReference type="ARBA" id="ARBA00004370"/>
    </source>
</evidence>
<feature type="transmembrane region" description="Helical" evidence="13">
    <location>
        <begin position="457"/>
        <end position="481"/>
    </location>
</feature>
<dbReference type="InterPro" id="IPR006026">
    <property type="entry name" value="Peptidase_Metallo"/>
</dbReference>
<feature type="domain" description="Peptidase M12A" evidence="15">
    <location>
        <begin position="1088"/>
        <end position="1282"/>
    </location>
</feature>
<evidence type="ECO:0000256" key="13">
    <source>
        <dbReference type="SAM" id="Phobius"/>
    </source>
</evidence>
<dbReference type="GO" id="GO:0016020">
    <property type="term" value="C:membrane"/>
    <property type="evidence" value="ECO:0007669"/>
    <property type="project" value="UniProtKB-SubCell"/>
</dbReference>
<dbReference type="InterPro" id="IPR019426">
    <property type="entry name" value="7TM_GPCR_serpentine_rcpt_Srv"/>
</dbReference>
<feature type="transmembrane region" description="Helical" evidence="13">
    <location>
        <begin position="538"/>
        <end position="560"/>
    </location>
</feature>
<evidence type="ECO:0000256" key="6">
    <source>
        <dbReference type="ARBA" id="ARBA00022833"/>
    </source>
</evidence>
<feature type="transmembrane region" description="Helical" evidence="13">
    <location>
        <begin position="976"/>
        <end position="998"/>
    </location>
</feature>
<feature type="transmembrane region" description="Helical" evidence="13">
    <location>
        <begin position="735"/>
        <end position="753"/>
    </location>
</feature>
<evidence type="ECO:0000256" key="12">
    <source>
        <dbReference type="RuleBase" id="RU361183"/>
    </source>
</evidence>
<dbReference type="PROSITE" id="PS50262">
    <property type="entry name" value="G_PROTEIN_RECEP_F1_2"/>
    <property type="match status" value="1"/>
</dbReference>
<sequence length="1434" mass="166838">VTSITSTITRKKRQILGRPYLYFIDPIVNFPGISQAINFYRTNTCTRWQQVNVLNANTDVGFVPGPNCSTQIGMDPNNRPHLIFVAQSCSQNGNMQREIAHALGLFNEEVRPDRDNFVNILFRNVIPANFTTFSRNTLDIVGPNAQRYDFGSLMHSDTLFNSRNARPTIQLRYPKFIETVGQKRTLSFNDLKLINTELCNPCPIRLPCRFGGYNFESKCNVCTCPAFHTGNRCQRIKRSPARCGNTNLQARSVPNSFTVRGARTCYYRIRAGVGFLVKLTINEALLPGGTCWRNKGIEARLFEDKALSGVRFCGYVFNEQLKSKANSVVLQYKGARPYHFMRVTYVRVLVVEHVLIQTDGNTYLKLIPILSLTIDNQAPYLITALSIGSKKFSILKFSISKFVISNSSLSIISDLNLKLKIKKIIMKIEKLSLKYFEIYICNASNCLEFYKKKMIKFYYIIFLISMDCICIPFNIMITIFIGFSIYKKDRDFSSPFFCQKFFNACCGLIFIAYEYFVIRLPLFNFFNNWYISSRNIPGIVYGLSWYLYIVVCLGQCNLMINRFFILKQPTDINKNHNYKKAIYLILFQVLSPLFMIFIPINCKMKAYYANNNETLIFEVDNKKTLNILLKSGFIIGILICLFSIIIGGWSIYLFKKLRKANILNHKTIKNELPLFLYTFYQLFIFFILTILGTLQIIAEIFKYDKLYALTIRIYPFCENLLCLSNSFILYFTSKVLRIPLSIMMFIFIAYSLIKKDSEISGSFYFQLLSNSLSDIFFLFFAYFIVRIPLFGIFNEWYLKQKVFPGILYGFTIYGSMAIAIGQLNLSINRLIVLLSPINYTKYLTKKLSILMIILQWTIPIYNLVLTYNKRVIPRYSKDKSMLLLELDNITFMNKLIFYAVAFGFGTSAICIIIGIWSIILYKKLNKNYLKDKKKSQKLMLLLIYVIVQTASLTFLSIVGLIQFSSFAFKNTLAYTISIYAYPVAENLLCLSYSFILCFTNKKIRLNFYLFWLGKIFNHNKEEIKKIKSKKKLFQDICYLYQFLKSISINFENRGAFQTLPDNNETIVKRQMQVLTYNYLRLKNSIFRKKLTSHGYVLKVYPWRNPIPYYVDKRVDRGIIFNILKNIELETCLIFKPVDRIPRKTPVLIYDFISKCKIKESIFSKRYIDPYCYTNGYTYRETFHMLGLVYEHQRKNRDKYILLNHKAIDCRVRNYFSKFSISPMDEDSIPFDYGSIMLPDAFFLANKRAPTMIPSYFLYKRTMGQDIYPSFIDFKRINKYYCSKNCKKELPCKNGGYTDPQTCNSCKCIFGHTGTFCEYFTNWSPRCHNAVRYSGSAQRTLAGVGLKNCAYMVKSTKGKHIGIKILSGFINSTSGYICSPDSNLEVKYLGDKTTTGARFCGNLKKTYIFSEDEVVYIYFKSKDPKNRFIIQYKSF</sequence>
<name>A0AAF5DEH8_STRER</name>
<keyword evidence="10" id="KW-1015">Disulfide bond</keyword>
<keyword evidence="16" id="KW-1185">Reference proteome</keyword>
<dbReference type="PANTHER" id="PTHR10127">
    <property type="entry name" value="DISCOIDIN, CUB, EGF, LAMININ , AND ZINC METALLOPROTEASE DOMAIN CONTAINING"/>
    <property type="match status" value="1"/>
</dbReference>
<evidence type="ECO:0000259" key="15">
    <source>
        <dbReference type="PROSITE" id="PS51864"/>
    </source>
</evidence>
<feature type="transmembrane region" description="Helical" evidence="13">
    <location>
        <begin position="774"/>
        <end position="793"/>
    </location>
</feature>
<dbReference type="SMART" id="SM00235">
    <property type="entry name" value="ZnMc"/>
    <property type="match status" value="1"/>
</dbReference>
<organism evidence="16 17">
    <name type="scientific">Strongyloides stercoralis</name>
    <name type="common">Threadworm</name>
    <dbReference type="NCBI Taxonomy" id="6248"/>
    <lineage>
        <taxon>Eukaryota</taxon>
        <taxon>Metazoa</taxon>
        <taxon>Ecdysozoa</taxon>
        <taxon>Nematoda</taxon>
        <taxon>Chromadorea</taxon>
        <taxon>Rhabditida</taxon>
        <taxon>Tylenchina</taxon>
        <taxon>Panagrolaimomorpha</taxon>
        <taxon>Strongyloidoidea</taxon>
        <taxon>Strongyloididae</taxon>
        <taxon>Strongyloides</taxon>
    </lineage>
</organism>
<evidence type="ECO:0000259" key="14">
    <source>
        <dbReference type="PROSITE" id="PS50262"/>
    </source>
</evidence>
<keyword evidence="6 12" id="KW-0862">Zinc</keyword>
<evidence type="ECO:0000256" key="11">
    <source>
        <dbReference type="PROSITE-ProRule" id="PRU01211"/>
    </source>
</evidence>
<keyword evidence="8 12" id="KW-0482">Metalloprotease</keyword>
<comment type="subcellular location">
    <subcellularLocation>
        <location evidence="1">Membrane</location>
    </subcellularLocation>
</comment>
<dbReference type="Pfam" id="PF10323">
    <property type="entry name" value="7TM_GPCR_Srv"/>
    <property type="match status" value="2"/>
</dbReference>
<dbReference type="InterPro" id="IPR001506">
    <property type="entry name" value="Peptidase_M12A"/>
</dbReference>
<keyword evidence="9 13" id="KW-0472">Membrane</keyword>
<feature type="transmembrane region" description="Helical" evidence="13">
    <location>
        <begin position="847"/>
        <end position="867"/>
    </location>
</feature>
<evidence type="ECO:0000256" key="10">
    <source>
        <dbReference type="ARBA" id="ARBA00023157"/>
    </source>
</evidence>
<accession>A0AAF5DEH8</accession>
<dbReference type="GO" id="GO:0008270">
    <property type="term" value="F:zinc ion binding"/>
    <property type="evidence" value="ECO:0007669"/>
    <property type="project" value="InterPro"/>
</dbReference>
<dbReference type="Pfam" id="PF01400">
    <property type="entry name" value="Astacin"/>
    <property type="match status" value="2"/>
</dbReference>
<evidence type="ECO:0000256" key="5">
    <source>
        <dbReference type="ARBA" id="ARBA00022801"/>
    </source>
</evidence>
<protein>
    <recommendedName>
        <fullName evidence="12">Metalloendopeptidase</fullName>
        <ecNumber evidence="12">3.4.24.-</ecNumber>
    </recommendedName>
</protein>
<keyword evidence="4 12" id="KW-0479">Metal-binding</keyword>
<feature type="transmembrane region" description="Helical" evidence="13">
    <location>
        <begin position="501"/>
        <end position="518"/>
    </location>
</feature>
<dbReference type="SUPFAM" id="SSF81321">
    <property type="entry name" value="Family A G protein-coupled receptor-like"/>
    <property type="match status" value="1"/>
</dbReference>
<dbReference type="PANTHER" id="PTHR10127:SF780">
    <property type="entry name" value="METALLOENDOPEPTIDASE"/>
    <property type="match status" value="1"/>
</dbReference>
<evidence type="ECO:0000313" key="17">
    <source>
        <dbReference type="WBParaSite" id="TCONS_00010545.p1"/>
    </source>
</evidence>
<feature type="active site" evidence="11">
    <location>
        <position position="98"/>
    </location>
</feature>
<feature type="transmembrane region" description="Helical" evidence="13">
    <location>
        <begin position="581"/>
        <end position="600"/>
    </location>
</feature>
<comment type="cofactor">
    <cofactor evidence="12">
        <name>Zn(2+)</name>
        <dbReference type="ChEBI" id="CHEBI:29105"/>
    </cofactor>
    <text evidence="12">Binds 1 zinc ion per subunit.</text>
</comment>
<feature type="transmembrane region" description="Helical" evidence="13">
    <location>
        <begin position="805"/>
        <end position="827"/>
    </location>
</feature>
<dbReference type="Gene3D" id="3.40.390.10">
    <property type="entry name" value="Collagenase (Catalytic Domain)"/>
    <property type="match status" value="2"/>
</dbReference>
<proteinExistence type="predicted"/>
<evidence type="ECO:0000256" key="7">
    <source>
        <dbReference type="ARBA" id="ARBA00022989"/>
    </source>
</evidence>
<evidence type="ECO:0000256" key="8">
    <source>
        <dbReference type="ARBA" id="ARBA00023049"/>
    </source>
</evidence>
<dbReference type="SUPFAM" id="SSF55486">
    <property type="entry name" value="Metalloproteases ('zincins'), catalytic domain"/>
    <property type="match status" value="2"/>
</dbReference>
<feature type="transmembrane region" description="Helical" evidence="13">
    <location>
        <begin position="633"/>
        <end position="654"/>
    </location>
</feature>
<dbReference type="Gene3D" id="1.20.1070.10">
    <property type="entry name" value="Rhodopsin 7-helix transmembrane proteins"/>
    <property type="match status" value="1"/>
</dbReference>
<evidence type="ECO:0000313" key="16">
    <source>
        <dbReference type="Proteomes" id="UP000035681"/>
    </source>
</evidence>
<dbReference type="AlphaFoldDB" id="A0AAF5DEH8"/>
<evidence type="ECO:0000256" key="4">
    <source>
        <dbReference type="ARBA" id="ARBA00022723"/>
    </source>
</evidence>
<evidence type="ECO:0000256" key="3">
    <source>
        <dbReference type="ARBA" id="ARBA00022692"/>
    </source>
</evidence>
<comment type="caution">
    <text evidence="11">Lacks conserved residue(s) required for the propagation of feature annotation.</text>
</comment>
<dbReference type="WBParaSite" id="TCONS_00010545.p1">
    <property type="protein sequence ID" value="TCONS_00010545.p1"/>
    <property type="gene ID" value="XLOC_003803"/>
</dbReference>
<feature type="transmembrane region" description="Helical" evidence="13">
    <location>
        <begin position="941"/>
        <end position="964"/>
    </location>
</feature>
<keyword evidence="5 12" id="KW-0378">Hydrolase</keyword>
<dbReference type="PRINTS" id="PR00480">
    <property type="entry name" value="ASTACIN"/>
</dbReference>
<dbReference type="GO" id="GO:0006508">
    <property type="term" value="P:proteolysis"/>
    <property type="evidence" value="ECO:0007669"/>
    <property type="project" value="UniProtKB-KW"/>
</dbReference>
<keyword evidence="7 13" id="KW-1133">Transmembrane helix</keyword>
<evidence type="ECO:0000256" key="9">
    <source>
        <dbReference type="ARBA" id="ARBA00023136"/>
    </source>
</evidence>
<dbReference type="InterPro" id="IPR017452">
    <property type="entry name" value="GPCR_Rhodpsn_7TM"/>
</dbReference>